<dbReference type="AlphaFoldDB" id="A0A7R8WJT6"/>
<gene>
    <name evidence="3" type="ORF">CTOB1V02_LOCUS10896</name>
</gene>
<protein>
    <submittedName>
        <fullName evidence="3">Uncharacterized protein</fullName>
    </submittedName>
</protein>
<organism evidence="3">
    <name type="scientific">Cyprideis torosa</name>
    <dbReference type="NCBI Taxonomy" id="163714"/>
    <lineage>
        <taxon>Eukaryota</taxon>
        <taxon>Metazoa</taxon>
        <taxon>Ecdysozoa</taxon>
        <taxon>Arthropoda</taxon>
        <taxon>Crustacea</taxon>
        <taxon>Oligostraca</taxon>
        <taxon>Ostracoda</taxon>
        <taxon>Podocopa</taxon>
        <taxon>Podocopida</taxon>
        <taxon>Cytherocopina</taxon>
        <taxon>Cytheroidea</taxon>
        <taxon>Cytherideidae</taxon>
        <taxon>Cyprideis</taxon>
    </lineage>
</organism>
<evidence type="ECO:0000256" key="2">
    <source>
        <dbReference type="SAM" id="Phobius"/>
    </source>
</evidence>
<reference evidence="3" key="1">
    <citation type="submission" date="2020-11" db="EMBL/GenBank/DDBJ databases">
        <authorList>
            <person name="Tran Van P."/>
        </authorList>
    </citation>
    <scope>NUCLEOTIDE SEQUENCE</scope>
</reference>
<feature type="transmembrane region" description="Helical" evidence="2">
    <location>
        <begin position="132"/>
        <end position="154"/>
    </location>
</feature>
<feature type="compositionally biased region" description="Basic residues" evidence="1">
    <location>
        <begin position="12"/>
        <end position="36"/>
    </location>
</feature>
<feature type="region of interest" description="Disordered" evidence="1">
    <location>
        <begin position="1"/>
        <end position="40"/>
    </location>
</feature>
<evidence type="ECO:0000256" key="1">
    <source>
        <dbReference type="SAM" id="MobiDB-lite"/>
    </source>
</evidence>
<proteinExistence type="predicted"/>
<keyword evidence="2" id="KW-1133">Transmembrane helix</keyword>
<keyword evidence="2" id="KW-0472">Membrane</keyword>
<dbReference type="EMBL" id="OB665597">
    <property type="protein sequence ID" value="CAD7233072.1"/>
    <property type="molecule type" value="Genomic_DNA"/>
</dbReference>
<accession>A0A7R8WJT6</accession>
<evidence type="ECO:0000313" key="3">
    <source>
        <dbReference type="EMBL" id="CAD7233072.1"/>
    </source>
</evidence>
<sequence length="270" mass="29603">MQLLRDPSNKLPKIRHSHGGHRRRSVGKNHHHHHQSKAVQNATPLENLTFRYNNRVPSTDGVMEGSKDDQLTEVHFARIIKSRSATGQTQVLPVPLPSGGTQVHQMTTNVSTSTTSSNVTSSSSPCFTTNEMSFVFIMTLLMCLGGLLGGLALYQGYCKKRSKQNDSSSGRVPESNTILSFVDIERLGTTPEEVLHNIGPPRNASYCNAGYIAPISGQRNPAFDGRRPVVRSASAYYNSRDPKRHISAKLSRQLSLSHENLSSSTLLPGT</sequence>
<keyword evidence="2" id="KW-0812">Transmembrane</keyword>
<name>A0A7R8WJT6_9CRUS</name>